<name>A0A0E9S3R0_ANGAN</name>
<proteinExistence type="predicted"/>
<sequence length="37" mass="4215">MTSIILGCTIQHLKWCTKRHFQNCMRAVLGLNLLACP</sequence>
<reference evidence="1" key="2">
    <citation type="journal article" date="2015" name="Fish Shellfish Immunol.">
        <title>Early steps in the European eel (Anguilla anguilla)-Vibrio vulnificus interaction in the gills: Role of the RtxA13 toxin.</title>
        <authorList>
            <person name="Callol A."/>
            <person name="Pajuelo D."/>
            <person name="Ebbesson L."/>
            <person name="Teles M."/>
            <person name="MacKenzie S."/>
            <person name="Amaro C."/>
        </authorList>
    </citation>
    <scope>NUCLEOTIDE SEQUENCE</scope>
</reference>
<accession>A0A0E9S3R0</accession>
<dbReference type="AlphaFoldDB" id="A0A0E9S3R0"/>
<protein>
    <submittedName>
        <fullName evidence="1">Uncharacterized protein</fullName>
    </submittedName>
</protein>
<reference evidence="1" key="1">
    <citation type="submission" date="2014-11" db="EMBL/GenBank/DDBJ databases">
        <authorList>
            <person name="Amaro Gonzalez C."/>
        </authorList>
    </citation>
    <scope>NUCLEOTIDE SEQUENCE</scope>
</reference>
<organism evidence="1">
    <name type="scientific">Anguilla anguilla</name>
    <name type="common">European freshwater eel</name>
    <name type="synonym">Muraena anguilla</name>
    <dbReference type="NCBI Taxonomy" id="7936"/>
    <lineage>
        <taxon>Eukaryota</taxon>
        <taxon>Metazoa</taxon>
        <taxon>Chordata</taxon>
        <taxon>Craniata</taxon>
        <taxon>Vertebrata</taxon>
        <taxon>Euteleostomi</taxon>
        <taxon>Actinopterygii</taxon>
        <taxon>Neopterygii</taxon>
        <taxon>Teleostei</taxon>
        <taxon>Anguilliformes</taxon>
        <taxon>Anguillidae</taxon>
        <taxon>Anguilla</taxon>
    </lineage>
</organism>
<dbReference type="EMBL" id="GBXM01072666">
    <property type="protein sequence ID" value="JAH35911.1"/>
    <property type="molecule type" value="Transcribed_RNA"/>
</dbReference>
<evidence type="ECO:0000313" key="1">
    <source>
        <dbReference type="EMBL" id="JAH35911.1"/>
    </source>
</evidence>